<keyword evidence="1" id="KW-0472">Membrane</keyword>
<gene>
    <name evidence="2" type="ORF">M8C21_007342</name>
</gene>
<feature type="transmembrane region" description="Helical" evidence="1">
    <location>
        <begin position="12"/>
        <end position="33"/>
    </location>
</feature>
<comment type="caution">
    <text evidence="2">The sequence shown here is derived from an EMBL/GenBank/DDBJ whole genome shotgun (WGS) entry which is preliminary data.</text>
</comment>
<evidence type="ECO:0000256" key="1">
    <source>
        <dbReference type="SAM" id="Phobius"/>
    </source>
</evidence>
<organism evidence="2 3">
    <name type="scientific">Ambrosia artemisiifolia</name>
    <name type="common">Common ragweed</name>
    <dbReference type="NCBI Taxonomy" id="4212"/>
    <lineage>
        <taxon>Eukaryota</taxon>
        <taxon>Viridiplantae</taxon>
        <taxon>Streptophyta</taxon>
        <taxon>Embryophyta</taxon>
        <taxon>Tracheophyta</taxon>
        <taxon>Spermatophyta</taxon>
        <taxon>Magnoliopsida</taxon>
        <taxon>eudicotyledons</taxon>
        <taxon>Gunneridae</taxon>
        <taxon>Pentapetalae</taxon>
        <taxon>asterids</taxon>
        <taxon>campanulids</taxon>
        <taxon>Asterales</taxon>
        <taxon>Asteraceae</taxon>
        <taxon>Asteroideae</taxon>
        <taxon>Heliantheae alliance</taxon>
        <taxon>Heliantheae</taxon>
        <taxon>Ambrosia</taxon>
    </lineage>
</organism>
<keyword evidence="3" id="KW-1185">Reference proteome</keyword>
<evidence type="ECO:0000313" key="2">
    <source>
        <dbReference type="EMBL" id="KAI7738953.1"/>
    </source>
</evidence>
<reference evidence="2" key="1">
    <citation type="submission" date="2022-06" db="EMBL/GenBank/DDBJ databases">
        <title>Uncovering the hologenomic basis of an extraordinary plant invasion.</title>
        <authorList>
            <person name="Bieker V.C."/>
            <person name="Martin M.D."/>
            <person name="Gilbert T."/>
            <person name="Hodgins K."/>
            <person name="Battlay P."/>
            <person name="Petersen B."/>
            <person name="Wilson J."/>
        </authorList>
    </citation>
    <scope>NUCLEOTIDE SEQUENCE</scope>
    <source>
        <strain evidence="2">AA19_3_7</strain>
        <tissue evidence="2">Leaf</tissue>
    </source>
</reference>
<evidence type="ECO:0000313" key="3">
    <source>
        <dbReference type="Proteomes" id="UP001206925"/>
    </source>
</evidence>
<accession>A0AAD5CCJ5</accession>
<dbReference type="AlphaFoldDB" id="A0AAD5CCJ5"/>
<sequence>METLIEMLLVLLWPFYVVLCSMFLFVCALRVLIPEACEFMIISLNMFS</sequence>
<dbReference type="EMBL" id="JAMZMK010008692">
    <property type="protein sequence ID" value="KAI7738953.1"/>
    <property type="molecule type" value="Genomic_DNA"/>
</dbReference>
<proteinExistence type="predicted"/>
<protein>
    <submittedName>
        <fullName evidence="2">Uncharacterized protein</fullName>
    </submittedName>
</protein>
<dbReference type="Proteomes" id="UP001206925">
    <property type="component" value="Unassembled WGS sequence"/>
</dbReference>
<name>A0AAD5CCJ5_AMBAR</name>
<keyword evidence="1" id="KW-1133">Transmembrane helix</keyword>
<keyword evidence="1" id="KW-0812">Transmembrane</keyword>